<evidence type="ECO:0000313" key="2">
    <source>
        <dbReference type="Proteomes" id="UP000319908"/>
    </source>
</evidence>
<name>A0A5C6C9I1_9BACT</name>
<keyword evidence="2" id="KW-1185">Reference proteome</keyword>
<dbReference type="EMBL" id="SJPU01000001">
    <property type="protein sequence ID" value="TWU20034.1"/>
    <property type="molecule type" value="Genomic_DNA"/>
</dbReference>
<reference evidence="1 2" key="1">
    <citation type="journal article" date="2020" name="Antonie Van Leeuwenhoek">
        <title>Rhodopirellula heiligendammensis sp. nov., Rhodopirellula pilleata sp. nov., and Rhodopirellula solitaria sp. nov. isolated from natural or artificial marine surfaces in Northern Germany and California, USA, and emended description of the genus Rhodopirellula.</title>
        <authorList>
            <person name="Kallscheuer N."/>
            <person name="Wiegand S."/>
            <person name="Jogler M."/>
            <person name="Boedeker C."/>
            <person name="Peeters S.H."/>
            <person name="Rast P."/>
            <person name="Heuer A."/>
            <person name="Jetten M.S.M."/>
            <person name="Rohde M."/>
            <person name="Jogler C."/>
        </authorList>
    </citation>
    <scope>NUCLEOTIDE SEQUENCE [LARGE SCALE GENOMIC DNA]</scope>
    <source>
        <strain evidence="1 2">Poly21</strain>
    </source>
</reference>
<organism evidence="1 2">
    <name type="scientific">Allorhodopirellula heiligendammensis</name>
    <dbReference type="NCBI Taxonomy" id="2714739"/>
    <lineage>
        <taxon>Bacteria</taxon>
        <taxon>Pseudomonadati</taxon>
        <taxon>Planctomycetota</taxon>
        <taxon>Planctomycetia</taxon>
        <taxon>Pirellulales</taxon>
        <taxon>Pirellulaceae</taxon>
        <taxon>Allorhodopirellula</taxon>
    </lineage>
</organism>
<dbReference type="AlphaFoldDB" id="A0A5C6C9I1"/>
<comment type="caution">
    <text evidence="1">The sequence shown here is derived from an EMBL/GenBank/DDBJ whole genome shotgun (WGS) entry which is preliminary data.</text>
</comment>
<dbReference type="Proteomes" id="UP000319908">
    <property type="component" value="Unassembled WGS sequence"/>
</dbReference>
<sequence>MGQGFSRFIRCHQRTGTGNCLYRGFKCSAHLASSNSLRVMVAMCRSAPLICHFETPLYRDSLASEGTPLFLVVAR</sequence>
<gene>
    <name evidence="1" type="ORF">Poly21_22140</name>
</gene>
<accession>A0A5C6C9I1</accession>
<protein>
    <submittedName>
        <fullName evidence="1">Uncharacterized protein</fullName>
    </submittedName>
</protein>
<proteinExistence type="predicted"/>
<evidence type="ECO:0000313" key="1">
    <source>
        <dbReference type="EMBL" id="TWU20034.1"/>
    </source>
</evidence>